<keyword evidence="4" id="KW-1185">Reference proteome</keyword>
<dbReference type="Pfam" id="PF01494">
    <property type="entry name" value="FAD_binding_3"/>
    <property type="match status" value="1"/>
</dbReference>
<dbReference type="PRINTS" id="PR00420">
    <property type="entry name" value="RNGMNOXGNASE"/>
</dbReference>
<evidence type="ECO:0000259" key="2">
    <source>
        <dbReference type="Pfam" id="PF01494"/>
    </source>
</evidence>
<evidence type="ECO:0000313" key="4">
    <source>
        <dbReference type="Proteomes" id="UP001139485"/>
    </source>
</evidence>
<dbReference type="GO" id="GO:0019622">
    <property type="term" value="P:3-(3-hydroxy)phenylpropionate catabolic process"/>
    <property type="evidence" value="ECO:0007669"/>
    <property type="project" value="TreeGrafter"/>
</dbReference>
<accession>A0A9X2D9S7</accession>
<dbReference type="InterPro" id="IPR002938">
    <property type="entry name" value="FAD-bd"/>
</dbReference>
<organism evidence="3 4">
    <name type="scientific">Nocardioides bruguierae</name>
    <dbReference type="NCBI Taxonomy" id="2945102"/>
    <lineage>
        <taxon>Bacteria</taxon>
        <taxon>Bacillati</taxon>
        <taxon>Actinomycetota</taxon>
        <taxon>Actinomycetes</taxon>
        <taxon>Propionibacteriales</taxon>
        <taxon>Nocardioidaceae</taxon>
        <taxon>Nocardioides</taxon>
    </lineage>
</organism>
<dbReference type="PANTHER" id="PTHR43476:SF3">
    <property type="entry name" value="FAD-BINDING MONOOXYGENASE"/>
    <property type="match status" value="1"/>
</dbReference>
<sequence>MPTPDTTPAATSAAAPSGAVPATADVAIVGFGPVGKLLALRLGRAGHRVLVVDRNLAGYPLPRAVTHCSDFARILQSVGLGPDTIGEVTQPYDDMYVWRDAEGRSLVEVDWSGLGESGWYNTYFFSQPALEDKLDDLVAQLPSVTVCRGWQATGIEQDADGATLSLRATDGDEEAVVRASWLIGADGANSAVRRWSGIEWADLGFFYDWLVVDVIPDPALEFPHVARQNCDPHRPATMVPGGPGRRRWEFMRLPHETKDELNRAETAWKLLEPYGLTEENSVLERHSVYTFQACWATRWRDGRVLLAGDAAHLMPPFAGQGLGAGVRDAMNLGWKLDAVLSGRAPEALLDTYGAERLPHARAFIDFSVGLGKVICLTDEAEAAARDERMIAEWAAGMKPPAPPRPGLGEGLHAGEHGGALAIQARLSVGGEEPRLADDALDGPGALVVSDAAQLAGLDADTLAGLRSLGITPVALDGLPSPEVLLAEDVDGTWTTWLADLGVSAVLVRPDFHLYGAGDDAVALATGFLRAVATCGQEAPVPA</sequence>
<dbReference type="Proteomes" id="UP001139485">
    <property type="component" value="Unassembled WGS sequence"/>
</dbReference>
<dbReference type="InterPro" id="IPR036188">
    <property type="entry name" value="FAD/NAD-bd_sf"/>
</dbReference>
<dbReference type="PANTHER" id="PTHR43476">
    <property type="entry name" value="3-(3-HYDROXY-PHENYL)PROPIONATE/3-HYDROXYCINNAMIC ACID HYDROXYLASE"/>
    <property type="match status" value="1"/>
</dbReference>
<reference evidence="3" key="1">
    <citation type="submission" date="2022-05" db="EMBL/GenBank/DDBJ databases">
        <authorList>
            <person name="Tuo L."/>
        </authorList>
    </citation>
    <scope>NUCLEOTIDE SEQUENCE</scope>
    <source>
        <strain evidence="3">BSK12Z-4</strain>
    </source>
</reference>
<dbReference type="AlphaFoldDB" id="A0A9X2D9S7"/>
<gene>
    <name evidence="3" type="ORF">M8330_14095</name>
</gene>
<dbReference type="GO" id="GO:0008688">
    <property type="term" value="F:3-(3-hydroxyphenyl)propionate hydroxylase activity"/>
    <property type="evidence" value="ECO:0007669"/>
    <property type="project" value="TreeGrafter"/>
</dbReference>
<keyword evidence="1" id="KW-0560">Oxidoreductase</keyword>
<dbReference type="Gene3D" id="3.30.70.2450">
    <property type="match status" value="1"/>
</dbReference>
<protein>
    <submittedName>
        <fullName evidence="3">Bifunctional 3-(3-hydroxy-phenyl)propionate/3-hydroxycinnamic acid hydroxylase</fullName>
    </submittedName>
</protein>
<feature type="domain" description="FAD-binding" evidence="2">
    <location>
        <begin position="24"/>
        <end position="367"/>
    </location>
</feature>
<dbReference type="EMBL" id="JAMOIL010000017">
    <property type="protein sequence ID" value="MCM0621422.1"/>
    <property type="molecule type" value="Genomic_DNA"/>
</dbReference>
<dbReference type="InterPro" id="IPR050631">
    <property type="entry name" value="PheA/TfdB_FAD_monoxygenase"/>
</dbReference>
<dbReference type="GO" id="GO:0071949">
    <property type="term" value="F:FAD binding"/>
    <property type="evidence" value="ECO:0007669"/>
    <property type="project" value="InterPro"/>
</dbReference>
<name>A0A9X2D9S7_9ACTN</name>
<dbReference type="RefSeq" id="WP_250827851.1">
    <property type="nucleotide sequence ID" value="NZ_JAMOIL010000017.1"/>
</dbReference>
<evidence type="ECO:0000256" key="1">
    <source>
        <dbReference type="ARBA" id="ARBA00023002"/>
    </source>
</evidence>
<proteinExistence type="predicted"/>
<dbReference type="SUPFAM" id="SSF51905">
    <property type="entry name" value="FAD/NAD(P)-binding domain"/>
    <property type="match status" value="1"/>
</dbReference>
<dbReference type="NCBIfam" id="NF004829">
    <property type="entry name" value="PRK06183.1-3"/>
    <property type="match status" value="1"/>
</dbReference>
<dbReference type="Gene3D" id="3.50.50.60">
    <property type="entry name" value="FAD/NAD(P)-binding domain"/>
    <property type="match status" value="1"/>
</dbReference>
<evidence type="ECO:0000313" key="3">
    <source>
        <dbReference type="EMBL" id="MCM0621422.1"/>
    </source>
</evidence>
<comment type="caution">
    <text evidence="3">The sequence shown here is derived from an EMBL/GenBank/DDBJ whole genome shotgun (WGS) entry which is preliminary data.</text>
</comment>